<name>A0A6J6Y7Y7_9ZZZZ</name>
<dbReference type="AlphaFoldDB" id="A0A6J6Y7Y7"/>
<evidence type="ECO:0000313" key="1">
    <source>
        <dbReference type="EMBL" id="CAB4803406.1"/>
    </source>
</evidence>
<gene>
    <name evidence="1" type="ORF">UFOPK3001_01096</name>
</gene>
<sequence length="56" mass="6294">MAPRSPFTIGSLVLIAVAAMRAKSNEPMRLMLMTRRYQFMSNADSYLPSLPMVRCA</sequence>
<accession>A0A6J6Y7Y7</accession>
<proteinExistence type="predicted"/>
<organism evidence="1">
    <name type="scientific">freshwater metagenome</name>
    <dbReference type="NCBI Taxonomy" id="449393"/>
    <lineage>
        <taxon>unclassified sequences</taxon>
        <taxon>metagenomes</taxon>
        <taxon>ecological metagenomes</taxon>
    </lineage>
</organism>
<protein>
    <submittedName>
        <fullName evidence="1">Unannotated protein</fullName>
    </submittedName>
</protein>
<dbReference type="EMBL" id="CAFAAJ010000060">
    <property type="protein sequence ID" value="CAB4803406.1"/>
    <property type="molecule type" value="Genomic_DNA"/>
</dbReference>
<reference evidence="1" key="1">
    <citation type="submission" date="2020-05" db="EMBL/GenBank/DDBJ databases">
        <authorList>
            <person name="Chiriac C."/>
            <person name="Salcher M."/>
            <person name="Ghai R."/>
            <person name="Kavagutti S V."/>
        </authorList>
    </citation>
    <scope>NUCLEOTIDE SEQUENCE</scope>
</reference>